<feature type="domain" description="Peptidase M24" evidence="1">
    <location>
        <begin position="179"/>
        <end position="359"/>
    </location>
</feature>
<evidence type="ECO:0000313" key="3">
    <source>
        <dbReference type="EMBL" id="SFQ41726.1"/>
    </source>
</evidence>
<organism evidence="3 4">
    <name type="scientific">Amycolatopsis arida</name>
    <dbReference type="NCBI Taxonomy" id="587909"/>
    <lineage>
        <taxon>Bacteria</taxon>
        <taxon>Bacillati</taxon>
        <taxon>Actinomycetota</taxon>
        <taxon>Actinomycetes</taxon>
        <taxon>Pseudonocardiales</taxon>
        <taxon>Pseudonocardiaceae</taxon>
        <taxon>Amycolatopsis</taxon>
    </lineage>
</organism>
<dbReference type="CDD" id="cd01066">
    <property type="entry name" value="APP_MetAP"/>
    <property type="match status" value="1"/>
</dbReference>
<evidence type="ECO:0000259" key="2">
    <source>
        <dbReference type="Pfam" id="PF01321"/>
    </source>
</evidence>
<dbReference type="AlphaFoldDB" id="A0A1I5YC08"/>
<dbReference type="STRING" id="587909.SAMN05421810_10758"/>
<dbReference type="Pfam" id="PF01321">
    <property type="entry name" value="Creatinase_N"/>
    <property type="match status" value="1"/>
</dbReference>
<dbReference type="SUPFAM" id="SSF53092">
    <property type="entry name" value="Creatinase/prolidase N-terminal domain"/>
    <property type="match status" value="1"/>
</dbReference>
<dbReference type="Gene3D" id="3.90.230.10">
    <property type="entry name" value="Creatinase/methionine aminopeptidase superfamily"/>
    <property type="match status" value="1"/>
</dbReference>
<sequence>MVAGNYRHLCYRFGGPHAGRVTTVETTTATEYARRRADLCAAMAARGWAAVAVTSPENVYFLTGLDHAGYFAFTLLIVTPDGPPMLVTREMERPTVRAQLADCRHHPYADGADPAEVVARELAGVVPAGAAVAVEDESMFFPPAIRDRIRAALPDRRWCDATGVLSAARLVKSAAEIAHVRAAAAVSDAAMRAVLSAARPGVPERTVAAAAQAALLAGGHEPGFAPLIRPLWMLDREHVSWGDRLLGTGGLFIELSGCVRRYHAPLSRTVHLGRPPADAGAAHQRALAGLTAAAGALRPGARTGEVYAAWRRATGATRHHCGYLVGIGFPPSWVGGGEVLGIRPSGDTEVRPGMTFHLMSWVPGHVVSDTALVADTGAELLTTAPRTLTVLD</sequence>
<dbReference type="PANTHER" id="PTHR46112">
    <property type="entry name" value="AMINOPEPTIDASE"/>
    <property type="match status" value="1"/>
</dbReference>
<dbReference type="InterPro" id="IPR000587">
    <property type="entry name" value="Creatinase_N"/>
</dbReference>
<dbReference type="EMBL" id="FOWW01000007">
    <property type="protein sequence ID" value="SFQ41726.1"/>
    <property type="molecule type" value="Genomic_DNA"/>
</dbReference>
<dbReference type="SUPFAM" id="SSF55920">
    <property type="entry name" value="Creatinase/aminopeptidase"/>
    <property type="match status" value="1"/>
</dbReference>
<name>A0A1I5YC08_9PSEU</name>
<feature type="domain" description="Creatinase N-terminal" evidence="2">
    <location>
        <begin position="35"/>
        <end position="171"/>
    </location>
</feature>
<protein>
    <submittedName>
        <fullName evidence="3">Xaa-Pro dipeptidase</fullName>
    </submittedName>
</protein>
<accession>A0A1I5YC08</accession>
<dbReference type="InterPro" id="IPR029149">
    <property type="entry name" value="Creatin/AminoP/Spt16_N"/>
</dbReference>
<proteinExistence type="predicted"/>
<dbReference type="PANTHER" id="PTHR46112:SF3">
    <property type="entry name" value="AMINOPEPTIDASE YPDF"/>
    <property type="match status" value="1"/>
</dbReference>
<reference evidence="4" key="1">
    <citation type="submission" date="2016-10" db="EMBL/GenBank/DDBJ databases">
        <authorList>
            <person name="Varghese N."/>
            <person name="Submissions S."/>
        </authorList>
    </citation>
    <scope>NUCLEOTIDE SEQUENCE [LARGE SCALE GENOMIC DNA]</scope>
    <source>
        <strain evidence="4">CGMCC 4.5579</strain>
    </source>
</reference>
<dbReference type="Proteomes" id="UP000198727">
    <property type="component" value="Unassembled WGS sequence"/>
</dbReference>
<dbReference type="InterPro" id="IPR036005">
    <property type="entry name" value="Creatinase/aminopeptidase-like"/>
</dbReference>
<gene>
    <name evidence="3" type="ORF">SAMN05421810_10758</name>
</gene>
<dbReference type="Pfam" id="PF00557">
    <property type="entry name" value="Peptidase_M24"/>
    <property type="match status" value="1"/>
</dbReference>
<evidence type="ECO:0000313" key="4">
    <source>
        <dbReference type="Proteomes" id="UP000198727"/>
    </source>
</evidence>
<dbReference type="InterPro" id="IPR000994">
    <property type="entry name" value="Pept_M24"/>
</dbReference>
<dbReference type="InterPro" id="IPR050659">
    <property type="entry name" value="Peptidase_M24B"/>
</dbReference>
<evidence type="ECO:0000259" key="1">
    <source>
        <dbReference type="Pfam" id="PF00557"/>
    </source>
</evidence>
<keyword evidence="4" id="KW-1185">Reference proteome</keyword>
<dbReference type="Gene3D" id="3.40.350.10">
    <property type="entry name" value="Creatinase/prolidase N-terminal domain"/>
    <property type="match status" value="1"/>
</dbReference>
<dbReference type="OrthoDB" id="9761809at2"/>